<keyword evidence="2" id="KW-1185">Reference proteome</keyword>
<evidence type="ECO:0000313" key="2">
    <source>
        <dbReference type="Proteomes" id="UP001141552"/>
    </source>
</evidence>
<evidence type="ECO:0000313" key="1">
    <source>
        <dbReference type="EMBL" id="KAJ4822090.1"/>
    </source>
</evidence>
<name>A0A9Q0IZF3_9ROSI</name>
<organism evidence="1 2">
    <name type="scientific">Turnera subulata</name>
    <dbReference type="NCBI Taxonomy" id="218843"/>
    <lineage>
        <taxon>Eukaryota</taxon>
        <taxon>Viridiplantae</taxon>
        <taxon>Streptophyta</taxon>
        <taxon>Embryophyta</taxon>
        <taxon>Tracheophyta</taxon>
        <taxon>Spermatophyta</taxon>
        <taxon>Magnoliopsida</taxon>
        <taxon>eudicotyledons</taxon>
        <taxon>Gunneridae</taxon>
        <taxon>Pentapetalae</taxon>
        <taxon>rosids</taxon>
        <taxon>fabids</taxon>
        <taxon>Malpighiales</taxon>
        <taxon>Passifloraceae</taxon>
        <taxon>Turnera</taxon>
    </lineage>
</organism>
<dbReference type="AlphaFoldDB" id="A0A9Q0IZF3"/>
<dbReference type="Proteomes" id="UP001141552">
    <property type="component" value="Unassembled WGS sequence"/>
</dbReference>
<reference evidence="1" key="1">
    <citation type="submission" date="2022-02" db="EMBL/GenBank/DDBJ databases">
        <authorList>
            <person name="Henning P.M."/>
            <person name="McCubbin A.G."/>
            <person name="Shore J.S."/>
        </authorList>
    </citation>
    <scope>NUCLEOTIDE SEQUENCE</scope>
    <source>
        <strain evidence="1">F60SS</strain>
        <tissue evidence="1">Leaves</tissue>
    </source>
</reference>
<accession>A0A9Q0IZF3</accession>
<protein>
    <submittedName>
        <fullName evidence="1">Uncharacterized protein</fullName>
    </submittedName>
</protein>
<gene>
    <name evidence="1" type="ORF">Tsubulata_041575</name>
</gene>
<comment type="caution">
    <text evidence="1">The sequence shown here is derived from an EMBL/GenBank/DDBJ whole genome shotgun (WGS) entry which is preliminary data.</text>
</comment>
<sequence length="82" mass="9412">MPVEEHALHVSEGWEKLWHSAPLNHRRRRSGNAGVSSMMVLLAHHPPDLSAQGPLECWPIFIMTLILLCNSCDKQRFQNKEQ</sequence>
<reference evidence="1" key="2">
    <citation type="journal article" date="2023" name="Plants (Basel)">
        <title>Annotation of the Turnera subulata (Passifloraceae) Draft Genome Reveals the S-Locus Evolved after the Divergence of Turneroideae from Passifloroideae in a Stepwise Manner.</title>
        <authorList>
            <person name="Henning P.M."/>
            <person name="Roalson E.H."/>
            <person name="Mir W."/>
            <person name="McCubbin A.G."/>
            <person name="Shore J.S."/>
        </authorList>
    </citation>
    <scope>NUCLEOTIDE SEQUENCE</scope>
    <source>
        <strain evidence="1">F60SS</strain>
    </source>
</reference>
<proteinExistence type="predicted"/>
<dbReference type="EMBL" id="JAKUCV010007756">
    <property type="protein sequence ID" value="KAJ4822090.1"/>
    <property type="molecule type" value="Genomic_DNA"/>
</dbReference>